<dbReference type="Proteomes" id="UP000525078">
    <property type="component" value="Unassembled WGS sequence"/>
</dbReference>
<accession>A0A7J6I644</accession>
<evidence type="ECO:0000313" key="5">
    <source>
        <dbReference type="Proteomes" id="UP000583929"/>
    </source>
</evidence>
<dbReference type="InterPro" id="IPR025836">
    <property type="entry name" value="Zn_knuckle_CX2CX4HX4C"/>
</dbReference>
<evidence type="ECO:0000313" key="4">
    <source>
        <dbReference type="Proteomes" id="UP000525078"/>
    </source>
</evidence>
<sequence>MLPPPAKGKCFSCNEASVTLTPCASSLKELSTFCLYGKVVAPMLVDEATIIDFVAKTWHKPVSVVTLSEESNNSNCFEFRFDLTKDRNLALENGPWCRRGYTLVRNLPHEYFSVENGNFLGGLAGKKWIQFKFEKLGIFCYNYGCLGHQCRGCNLSSPVTVENENGVPFPLFGSWLSTSSSHGSAAPAVTSDSVGGSLRTGSKSAGSTSLVAIYANVVRSEDGGTVKGPVCPTGLGLHAFDRSLDNAICSKISNPFKAIKDTVPLSITFGLVVSQSKPGLNENVENGHVQGPPLVGSKDEDVNLRALVGVGPSLCPKACDG</sequence>
<evidence type="ECO:0000259" key="1">
    <source>
        <dbReference type="Pfam" id="PF14392"/>
    </source>
</evidence>
<reference evidence="4 5" key="1">
    <citation type="journal article" date="2020" name="bioRxiv">
        <title>Sequence and annotation of 42 cannabis genomes reveals extensive copy number variation in cannabinoid synthesis and pathogen resistance genes.</title>
        <authorList>
            <person name="Mckernan K.J."/>
            <person name="Helbert Y."/>
            <person name="Kane L.T."/>
            <person name="Ebling H."/>
            <person name="Zhang L."/>
            <person name="Liu B."/>
            <person name="Eaton Z."/>
            <person name="Mclaughlin S."/>
            <person name="Kingan S."/>
            <person name="Baybayan P."/>
            <person name="Concepcion G."/>
            <person name="Jordan M."/>
            <person name="Riva A."/>
            <person name="Barbazuk W."/>
            <person name="Harkins T."/>
        </authorList>
    </citation>
    <scope>NUCLEOTIDE SEQUENCE [LARGE SCALE GENOMIC DNA]</scope>
    <source>
        <strain evidence="4 5">cv. Jamaican Lion 4</strain>
        <strain evidence="3">Father</strain>
        <strain evidence="2">Mother</strain>
        <tissue evidence="3">Leaf</tissue>
    </source>
</reference>
<dbReference type="EMBL" id="JAATIQ010000006">
    <property type="protein sequence ID" value="KAF4403017.1"/>
    <property type="molecule type" value="Genomic_DNA"/>
</dbReference>
<evidence type="ECO:0000313" key="2">
    <source>
        <dbReference type="EMBL" id="KAF4394777.1"/>
    </source>
</evidence>
<comment type="caution">
    <text evidence="3">The sequence shown here is derived from an EMBL/GenBank/DDBJ whole genome shotgun (WGS) entry which is preliminary data.</text>
</comment>
<gene>
    <name evidence="2" type="ORF">F8388_015683</name>
    <name evidence="3" type="ORF">G4B88_010469</name>
</gene>
<dbReference type="AlphaFoldDB" id="A0A7J6I644"/>
<feature type="domain" description="Zinc knuckle CX2CX4HX4C" evidence="1">
    <location>
        <begin position="127"/>
        <end position="154"/>
    </location>
</feature>
<evidence type="ECO:0000313" key="3">
    <source>
        <dbReference type="EMBL" id="KAF4403017.1"/>
    </source>
</evidence>
<dbReference type="Pfam" id="PF14392">
    <property type="entry name" value="zf-CCHC_4"/>
    <property type="match status" value="1"/>
</dbReference>
<proteinExistence type="predicted"/>
<name>A0A7J6I644_CANSA</name>
<keyword evidence="5" id="KW-1185">Reference proteome</keyword>
<dbReference type="EMBL" id="JAATIP010000009">
    <property type="protein sequence ID" value="KAF4394777.1"/>
    <property type="molecule type" value="Genomic_DNA"/>
</dbReference>
<dbReference type="Proteomes" id="UP000583929">
    <property type="component" value="Unassembled WGS sequence"/>
</dbReference>
<protein>
    <recommendedName>
        <fullName evidence="1">Zinc knuckle CX2CX4HX4C domain-containing protein</fullName>
    </recommendedName>
</protein>
<organism evidence="3 5">
    <name type="scientific">Cannabis sativa</name>
    <name type="common">Hemp</name>
    <name type="synonym">Marijuana</name>
    <dbReference type="NCBI Taxonomy" id="3483"/>
    <lineage>
        <taxon>Eukaryota</taxon>
        <taxon>Viridiplantae</taxon>
        <taxon>Streptophyta</taxon>
        <taxon>Embryophyta</taxon>
        <taxon>Tracheophyta</taxon>
        <taxon>Spermatophyta</taxon>
        <taxon>Magnoliopsida</taxon>
        <taxon>eudicotyledons</taxon>
        <taxon>Gunneridae</taxon>
        <taxon>Pentapetalae</taxon>
        <taxon>rosids</taxon>
        <taxon>fabids</taxon>
        <taxon>Rosales</taxon>
        <taxon>Cannabaceae</taxon>
        <taxon>Cannabis</taxon>
    </lineage>
</organism>